<accession>A0A3S9NJ71</accession>
<evidence type="ECO:0000256" key="1">
    <source>
        <dbReference type="SAM" id="MobiDB-lite"/>
    </source>
</evidence>
<reference evidence="2 3" key="1">
    <citation type="submission" date="2018-12" db="EMBL/GenBank/DDBJ databases">
        <title>Cadmium resistance mechanism in endophytic bacteria Burkholderia cenocepacia YG-3.</title>
        <authorList>
            <person name="Zhang X."/>
            <person name="Wang X."/>
            <person name="Zhu Y."/>
        </authorList>
    </citation>
    <scope>NUCLEOTIDE SEQUENCE [LARGE SCALE GENOMIC DNA]</scope>
    <source>
        <strain evidence="2 3">YG-3</strain>
    </source>
</reference>
<organism evidence="2 3">
    <name type="scientific">Burkholderia cenocepacia</name>
    <dbReference type="NCBI Taxonomy" id="95486"/>
    <lineage>
        <taxon>Bacteria</taxon>
        <taxon>Pseudomonadati</taxon>
        <taxon>Pseudomonadota</taxon>
        <taxon>Betaproteobacteria</taxon>
        <taxon>Burkholderiales</taxon>
        <taxon>Burkholderiaceae</taxon>
        <taxon>Burkholderia</taxon>
        <taxon>Burkholderia cepacia complex</taxon>
    </lineage>
</organism>
<gene>
    <name evidence="2" type="ORF">D5R55_33875</name>
</gene>
<evidence type="ECO:0000313" key="3">
    <source>
        <dbReference type="Proteomes" id="UP000277191"/>
    </source>
</evidence>
<feature type="region of interest" description="Disordered" evidence="1">
    <location>
        <begin position="24"/>
        <end position="51"/>
    </location>
</feature>
<proteinExistence type="predicted"/>
<protein>
    <submittedName>
        <fullName evidence="2">Uncharacterized protein</fullName>
    </submittedName>
</protein>
<dbReference type="Proteomes" id="UP000277191">
    <property type="component" value="Chromosome 3"/>
</dbReference>
<dbReference type="AlphaFoldDB" id="A0A3S9NJ71"/>
<sequence>MPGFSAIFSPADILTRVKTRAGRIGRNVTGPSEIPIESQKGAGNPKHFLGSRENLRESADRICFVKRERTKAEYRCESQ</sequence>
<evidence type="ECO:0000313" key="2">
    <source>
        <dbReference type="EMBL" id="AZQ55799.1"/>
    </source>
</evidence>
<name>A0A3S9NJ71_9BURK</name>
<dbReference type="EMBL" id="CP034547">
    <property type="protein sequence ID" value="AZQ55799.1"/>
    <property type="molecule type" value="Genomic_DNA"/>
</dbReference>